<sequence length="79" mass="8338">MRFEGPGIVRFRLGGRRGARPGVAAGGSGLADVRNDSSVVSPILHTLYKLPGGAGDQLRMALTRAFKTPDPARLIARLP</sequence>
<evidence type="ECO:0000313" key="2">
    <source>
        <dbReference type="Proteomes" id="UP000621455"/>
    </source>
</evidence>
<name>A0ABX0N5G0_9BURK</name>
<reference evidence="1 2" key="1">
    <citation type="submission" date="2019-10" db="EMBL/GenBank/DDBJ databases">
        <title>Taxonomy of Antarctic Massilia spp.: description of Massilia rubra sp. nov., Massilia aquatica sp. nov., Massilia mucilaginosa sp. nov., Massilia frigida sp. nov. isolated from streams, lakes and regoliths.</title>
        <authorList>
            <person name="Holochova P."/>
            <person name="Sedlacek I."/>
            <person name="Kralova S."/>
            <person name="Maslanova I."/>
            <person name="Busse H.-J."/>
            <person name="Stankova E."/>
            <person name="Vrbovska V."/>
            <person name="Kovarovic V."/>
            <person name="Bartak M."/>
            <person name="Svec P."/>
            <person name="Pantucek R."/>
        </authorList>
    </citation>
    <scope>NUCLEOTIDE SEQUENCE [LARGE SCALE GENOMIC DNA]</scope>
    <source>
        <strain evidence="1 2">CCM 8695</strain>
    </source>
</reference>
<dbReference type="EMBL" id="WHJG01000008">
    <property type="protein sequence ID" value="NHZ79648.1"/>
    <property type="molecule type" value="Genomic_DNA"/>
</dbReference>
<accession>A0ABX0N5G0</accession>
<dbReference type="Proteomes" id="UP000621455">
    <property type="component" value="Unassembled WGS sequence"/>
</dbReference>
<dbReference type="RefSeq" id="WP_167086605.1">
    <property type="nucleotide sequence ID" value="NZ_WHJG01000008.1"/>
</dbReference>
<evidence type="ECO:0000313" key="1">
    <source>
        <dbReference type="EMBL" id="NHZ79648.1"/>
    </source>
</evidence>
<organism evidence="1 2">
    <name type="scientific">Massilia frigida</name>
    <dbReference type="NCBI Taxonomy" id="2609281"/>
    <lineage>
        <taxon>Bacteria</taxon>
        <taxon>Pseudomonadati</taxon>
        <taxon>Pseudomonadota</taxon>
        <taxon>Betaproteobacteria</taxon>
        <taxon>Burkholderiales</taxon>
        <taxon>Oxalobacteraceae</taxon>
        <taxon>Telluria group</taxon>
        <taxon>Massilia</taxon>
    </lineage>
</organism>
<proteinExistence type="predicted"/>
<keyword evidence="2" id="KW-1185">Reference proteome</keyword>
<comment type="caution">
    <text evidence="1">The sequence shown here is derived from an EMBL/GenBank/DDBJ whole genome shotgun (WGS) entry which is preliminary data.</text>
</comment>
<gene>
    <name evidence="1" type="ORF">F2P44_10210</name>
</gene>
<protein>
    <submittedName>
        <fullName evidence="1">Uncharacterized protein</fullName>
    </submittedName>
</protein>